<accession>A0A2Z3GJD4</accession>
<evidence type="ECO:0000313" key="2">
    <source>
        <dbReference type="Proteomes" id="UP000245999"/>
    </source>
</evidence>
<protein>
    <submittedName>
        <fullName evidence="1">Uncharacterized protein</fullName>
    </submittedName>
</protein>
<reference evidence="2" key="1">
    <citation type="submission" date="2018-04" db="EMBL/GenBank/DDBJ databases">
        <title>Complete genome of Antarctic heterotrophic bacterium Hymenobacter nivis.</title>
        <authorList>
            <person name="Terashima M."/>
        </authorList>
    </citation>
    <scope>NUCLEOTIDE SEQUENCE [LARGE SCALE GENOMIC DNA]</scope>
    <source>
        <strain evidence="2">NBRC 111535</strain>
    </source>
</reference>
<name>A0A2Z3GJD4_9BACT</name>
<sequence>MPFSPDYEGPLALYQTWKQKGVTWGSNPTDIASFLANQFSGFDLFELLTTLEAVALGRNFEWTAIKIEVMPSGNLRIEHQYDNPDDEEPLILIRTLHHKSPRRASHEEMSLPLRLQRQGLSRRLIGACYKQYKQAKVDLMTVQAGMTGGGYAWARYGFAAVQLTEVQRILDTAAERGIDDTGAIQELREDLANFREQAVGPFPIESWARLPFGEKLLAGTQWEGVLNLRNPAQIQ</sequence>
<dbReference type="RefSeq" id="WP_109655173.1">
    <property type="nucleotide sequence ID" value="NZ_CP029145.1"/>
</dbReference>
<gene>
    <name evidence="1" type="ORF">DDQ68_04355</name>
</gene>
<keyword evidence="2" id="KW-1185">Reference proteome</keyword>
<evidence type="ECO:0000313" key="1">
    <source>
        <dbReference type="EMBL" id="AWM32092.1"/>
    </source>
</evidence>
<organism evidence="1 2">
    <name type="scientific">Hymenobacter nivis</name>
    <dbReference type="NCBI Taxonomy" id="1850093"/>
    <lineage>
        <taxon>Bacteria</taxon>
        <taxon>Pseudomonadati</taxon>
        <taxon>Bacteroidota</taxon>
        <taxon>Cytophagia</taxon>
        <taxon>Cytophagales</taxon>
        <taxon>Hymenobacteraceae</taxon>
        <taxon>Hymenobacter</taxon>
    </lineage>
</organism>
<dbReference type="KEGG" id="hnv:DDQ68_04355"/>
<dbReference type="OrthoDB" id="678266at2"/>
<dbReference type="EMBL" id="CP029145">
    <property type="protein sequence ID" value="AWM32092.1"/>
    <property type="molecule type" value="Genomic_DNA"/>
</dbReference>
<dbReference type="AlphaFoldDB" id="A0A2Z3GJD4"/>
<dbReference type="Proteomes" id="UP000245999">
    <property type="component" value="Chromosome"/>
</dbReference>
<proteinExistence type="predicted"/>